<dbReference type="Gene3D" id="2.30.42.10">
    <property type="match status" value="1"/>
</dbReference>
<dbReference type="CDD" id="cd23068">
    <property type="entry name" value="PDZ_ZASP52-like"/>
    <property type="match status" value="1"/>
</dbReference>
<evidence type="ECO:0000313" key="6">
    <source>
        <dbReference type="Proteomes" id="UP000694941"/>
    </source>
</evidence>
<evidence type="ECO:0000256" key="4">
    <source>
        <dbReference type="SAM" id="MobiDB-lite"/>
    </source>
</evidence>
<evidence type="ECO:0000313" key="7">
    <source>
        <dbReference type="RefSeq" id="XP_013782970.1"/>
    </source>
</evidence>
<feature type="compositionally biased region" description="Low complexity" evidence="4">
    <location>
        <begin position="129"/>
        <end position="141"/>
    </location>
</feature>
<keyword evidence="3" id="KW-0862">Zinc</keyword>
<dbReference type="SMART" id="SM00735">
    <property type="entry name" value="ZM"/>
    <property type="match status" value="1"/>
</dbReference>
<dbReference type="SMART" id="SM00228">
    <property type="entry name" value="PDZ"/>
    <property type="match status" value="1"/>
</dbReference>
<dbReference type="InterPro" id="IPR001478">
    <property type="entry name" value="PDZ"/>
</dbReference>
<dbReference type="PANTHER" id="PTHR24214:SF38">
    <property type="entry name" value="PDZ AND LIM DOMAIN PROTEIN ZASP-RELATED"/>
    <property type="match status" value="1"/>
</dbReference>
<keyword evidence="2" id="KW-0963">Cytoplasm</keyword>
<evidence type="ECO:0000256" key="3">
    <source>
        <dbReference type="ARBA" id="ARBA00023038"/>
    </source>
</evidence>
<accession>A0ABM1BJ16</accession>
<sequence length="378" mass="42245">MSQGIMNITLTRDGPFMPWGFRLQGGYDMGQPLIIQRVFLGSPSEGALQRGDVVLRINDREANRITHQEAHDVIVSSNKNLALVVHRLTGVDSSPATTPTTSSTMGTSHPLAKTTCSAFEPKPAGFFRASSPATPSTLPTTKMTSEYRPERCEPQILSDYERQEYFYDQQQEQQKIQHQPYRTVQLVFPQAKPRHDIPMGSYLRHVHDPTWKKTYLPSSRMQDALVSKVYETKKGTGISSASISPGRTPTPDSETGVSNFDPKVVHHQYNTPINFYSKQTMTDALQGQTGLQPGQSSPQPGSKIRKSVDITMSPTYMLLQEEEISRPKEQKPIRTQHYANSNPKSHRINAFGMPKDKILQSGSFNTLMTSLVTGQSDF</sequence>
<protein>
    <submittedName>
        <fullName evidence="7">PDZ and LIM domain protein 7-like isoform X1</fullName>
    </submittedName>
</protein>
<feature type="region of interest" description="Disordered" evidence="4">
    <location>
        <begin position="235"/>
        <end position="259"/>
    </location>
</feature>
<dbReference type="InterPro" id="IPR006643">
    <property type="entry name" value="Zasp-like_motif"/>
</dbReference>
<dbReference type="PROSITE" id="PS50106">
    <property type="entry name" value="PDZ"/>
    <property type="match status" value="1"/>
</dbReference>
<evidence type="ECO:0000259" key="5">
    <source>
        <dbReference type="PROSITE" id="PS50106"/>
    </source>
</evidence>
<feature type="region of interest" description="Disordered" evidence="4">
    <location>
        <begin position="126"/>
        <end position="148"/>
    </location>
</feature>
<reference evidence="7" key="1">
    <citation type="submission" date="2025-08" db="UniProtKB">
        <authorList>
            <consortium name="RefSeq"/>
        </authorList>
    </citation>
    <scope>IDENTIFICATION</scope>
    <source>
        <tissue evidence="7">Muscle</tissue>
    </source>
</reference>
<name>A0ABM1BJ16_LIMPO</name>
<dbReference type="InterPro" id="IPR050604">
    <property type="entry name" value="PDZ-LIM_domain"/>
</dbReference>
<dbReference type="PANTHER" id="PTHR24214">
    <property type="entry name" value="PDZ AND LIM DOMAIN PROTEIN ZASP"/>
    <property type="match status" value="1"/>
</dbReference>
<gene>
    <name evidence="7" type="primary">LOC106467195</name>
</gene>
<comment type="subcellular location">
    <subcellularLocation>
        <location evidence="1">Cytoplasm</location>
    </subcellularLocation>
</comment>
<proteinExistence type="predicted"/>
<feature type="domain" description="PDZ" evidence="5">
    <location>
        <begin position="7"/>
        <end position="89"/>
    </location>
</feature>
<dbReference type="SUPFAM" id="SSF50156">
    <property type="entry name" value="PDZ domain-like"/>
    <property type="match status" value="1"/>
</dbReference>
<dbReference type="GeneID" id="106467195"/>
<organism evidence="6 7">
    <name type="scientific">Limulus polyphemus</name>
    <name type="common">Atlantic horseshoe crab</name>
    <dbReference type="NCBI Taxonomy" id="6850"/>
    <lineage>
        <taxon>Eukaryota</taxon>
        <taxon>Metazoa</taxon>
        <taxon>Ecdysozoa</taxon>
        <taxon>Arthropoda</taxon>
        <taxon>Chelicerata</taxon>
        <taxon>Merostomata</taxon>
        <taxon>Xiphosura</taxon>
        <taxon>Limulidae</taxon>
        <taxon>Limulus</taxon>
    </lineage>
</organism>
<evidence type="ECO:0000256" key="2">
    <source>
        <dbReference type="ARBA" id="ARBA00022490"/>
    </source>
</evidence>
<dbReference type="InterPro" id="IPR031847">
    <property type="entry name" value="PDLI1-4/Zasp-like_mid"/>
</dbReference>
<feature type="compositionally biased region" description="Polar residues" evidence="4">
    <location>
        <begin position="237"/>
        <end position="258"/>
    </location>
</feature>
<keyword evidence="3" id="KW-0479">Metal-binding</keyword>
<evidence type="ECO:0000256" key="1">
    <source>
        <dbReference type="ARBA" id="ARBA00004496"/>
    </source>
</evidence>
<dbReference type="Pfam" id="PF15936">
    <property type="entry name" value="DUF4749"/>
    <property type="match status" value="1"/>
</dbReference>
<keyword evidence="6" id="KW-1185">Reference proteome</keyword>
<dbReference type="Pfam" id="PF00595">
    <property type="entry name" value="PDZ"/>
    <property type="match status" value="1"/>
</dbReference>
<dbReference type="InterPro" id="IPR036034">
    <property type="entry name" value="PDZ_sf"/>
</dbReference>
<keyword evidence="3" id="KW-0440">LIM domain</keyword>
<dbReference type="Proteomes" id="UP000694941">
    <property type="component" value="Unplaced"/>
</dbReference>
<dbReference type="RefSeq" id="XP_013782970.1">
    <property type="nucleotide sequence ID" value="XM_013927516.2"/>
</dbReference>